<proteinExistence type="predicted"/>
<evidence type="ECO:0000313" key="2">
    <source>
        <dbReference type="Proteomes" id="UP000306113"/>
    </source>
</evidence>
<keyword evidence="2" id="KW-1185">Reference proteome</keyword>
<sequence length="113" mass="12633">MKRPAPLRLLWQQHRPTVVISALAVVVALVFAARFAVHAVYWHQTQGGHPPLEPWMTVRFVSHAWEVPPDQVLDALHIPDTQRRQTLEDIAHAQNRPVGALISDLTATLGATK</sequence>
<dbReference type="OrthoDB" id="159440at2"/>
<comment type="caution">
    <text evidence="1">The sequence shown here is derived from an EMBL/GenBank/DDBJ whole genome shotgun (WGS) entry which is preliminary data.</text>
</comment>
<dbReference type="EMBL" id="SSMD01000003">
    <property type="protein sequence ID" value="THD74719.1"/>
    <property type="molecule type" value="Genomic_DNA"/>
</dbReference>
<organism evidence="1 2">
    <name type="scientific">Thalassobius vesicularis</name>
    <dbReference type="NCBI Taxonomy" id="1294297"/>
    <lineage>
        <taxon>Bacteria</taxon>
        <taxon>Pseudomonadati</taxon>
        <taxon>Pseudomonadota</taxon>
        <taxon>Alphaproteobacteria</taxon>
        <taxon>Rhodobacterales</taxon>
        <taxon>Roseobacteraceae</taxon>
        <taxon>Thalassovita</taxon>
    </lineage>
</organism>
<dbReference type="Proteomes" id="UP000306113">
    <property type="component" value="Unassembled WGS sequence"/>
</dbReference>
<dbReference type="AlphaFoldDB" id="A0A4S3MA67"/>
<accession>A0A4S3MA67</accession>
<protein>
    <submittedName>
        <fullName evidence="1">Uncharacterized protein</fullName>
    </submittedName>
</protein>
<reference evidence="1 2" key="1">
    <citation type="submission" date="2019-04" db="EMBL/GenBank/DDBJ databases">
        <title>Draft genome sequence of Youngimonas vesicularis.</title>
        <authorList>
            <person name="Hameed A."/>
        </authorList>
    </citation>
    <scope>NUCLEOTIDE SEQUENCE [LARGE SCALE GENOMIC DNA]</scope>
    <source>
        <strain evidence="1 2">CC-AMW-E</strain>
    </source>
</reference>
<name>A0A4S3MA67_9RHOB</name>
<dbReference type="RefSeq" id="WP_136338574.1">
    <property type="nucleotide sequence ID" value="NZ_SSMD01000003.1"/>
</dbReference>
<gene>
    <name evidence="1" type="ORF">E7681_07035</name>
</gene>
<evidence type="ECO:0000313" key="1">
    <source>
        <dbReference type="EMBL" id="THD74719.1"/>
    </source>
</evidence>